<evidence type="ECO:0000256" key="7">
    <source>
        <dbReference type="ARBA" id="ARBA00023077"/>
    </source>
</evidence>
<dbReference type="Pfam" id="PF00593">
    <property type="entry name" value="TonB_dep_Rec_b-barrel"/>
    <property type="match status" value="1"/>
</dbReference>
<evidence type="ECO:0000256" key="12">
    <source>
        <dbReference type="SAM" id="SignalP"/>
    </source>
</evidence>
<dbReference type="EMBL" id="JACHFJ010000004">
    <property type="protein sequence ID" value="MBB5373134.1"/>
    <property type="molecule type" value="Genomic_DNA"/>
</dbReference>
<keyword evidence="7 11" id="KW-0798">TonB box</keyword>
<accession>A0A840VBX6</accession>
<evidence type="ECO:0000256" key="11">
    <source>
        <dbReference type="RuleBase" id="RU003357"/>
    </source>
</evidence>
<dbReference type="RefSeq" id="WP_183266149.1">
    <property type="nucleotide sequence ID" value="NZ_JACHFJ010000004.1"/>
</dbReference>
<comment type="caution">
    <text evidence="15">The sequence shown here is derived from an EMBL/GenBank/DDBJ whole genome shotgun (WGS) entry which is preliminary data.</text>
</comment>
<evidence type="ECO:0000256" key="5">
    <source>
        <dbReference type="ARBA" id="ARBA00022729"/>
    </source>
</evidence>
<dbReference type="GO" id="GO:0009279">
    <property type="term" value="C:cell outer membrane"/>
    <property type="evidence" value="ECO:0007669"/>
    <property type="project" value="UniProtKB-SubCell"/>
</dbReference>
<dbReference type="AlphaFoldDB" id="A0A840VBX6"/>
<evidence type="ECO:0000259" key="14">
    <source>
        <dbReference type="Pfam" id="PF07715"/>
    </source>
</evidence>
<dbReference type="Gene3D" id="2.170.130.10">
    <property type="entry name" value="TonB-dependent receptor, plug domain"/>
    <property type="match status" value="1"/>
</dbReference>
<proteinExistence type="inferred from homology"/>
<comment type="similarity">
    <text evidence="10 11">Belongs to the TonB-dependent receptor family.</text>
</comment>
<sequence length="651" mass="69778">MPHNRFGLCLAAALLPFAAWADDQPITVTATRIATPVGQVPAGVTVLTQADFARQGDTTLTEALSTVPGLNVVQLGGPGNQASVFIRGTNSEDVLVLLDGVPVNDPANANGAFDFGQFQIPDIERVEVVRGAMSGLYGSHAIGGVINIITKRGTKPSQATISVAGGYPAQAQASATISGVTGNFDYSLSGGIDEEAGFDYTPRRMSVYANHQDPYRARMGSVQLGYTVAPMTRVYLIARAQGTDSASPNLAYPEFDDPNNMFYNSSYFGKLGVSSTLFDGRLSTDLFVARMWNDIHNRNLLDATDPNYASANDIYHGRRTDTQWNNTLRLPDAGLLTHSSLLFGAEYSNDHADENVNEESGGYTTSLSASQHSWSGHMGLQTTIANRLTLTGALRNDTVSSFGNAITWRAGAVLALPEIDAMLKGSVGTGFLAPSLFDLHYIDNYGDRGNPNLRPEYSTGWELGPEFDLPAFGQEDFATLSATYFSTCIRGLIQAQANADYTYTEQNVARANIQGVETGLTLHPANWVTATIDYTYTHAVSGTDGTPLLRRPQHSGSASFTFTPVPGLSIAPQVQYIGRFNDYLYNDAGYLTGTGNADPGTVVNLNVSYRLNDKLTLFATGRNILNSNFEAANGLQIPGASMLIGVRATVE</sequence>
<dbReference type="GO" id="GO:0015344">
    <property type="term" value="F:siderophore uptake transmembrane transporter activity"/>
    <property type="evidence" value="ECO:0007669"/>
    <property type="project" value="TreeGrafter"/>
</dbReference>
<evidence type="ECO:0000256" key="4">
    <source>
        <dbReference type="ARBA" id="ARBA00022692"/>
    </source>
</evidence>
<keyword evidence="5 12" id="KW-0732">Signal</keyword>
<feature type="domain" description="TonB-dependent receptor plug" evidence="14">
    <location>
        <begin position="39"/>
        <end position="145"/>
    </location>
</feature>
<dbReference type="PANTHER" id="PTHR30069:SF53">
    <property type="entry name" value="COLICIN I RECEPTOR-RELATED"/>
    <property type="match status" value="1"/>
</dbReference>
<evidence type="ECO:0000313" key="15">
    <source>
        <dbReference type="EMBL" id="MBB5373134.1"/>
    </source>
</evidence>
<dbReference type="Pfam" id="PF07715">
    <property type="entry name" value="Plug"/>
    <property type="match status" value="1"/>
</dbReference>
<dbReference type="InterPro" id="IPR000531">
    <property type="entry name" value="Beta-barrel_TonB"/>
</dbReference>
<keyword evidence="2 10" id="KW-0813">Transport</keyword>
<reference evidence="15 16" key="1">
    <citation type="submission" date="2020-08" db="EMBL/GenBank/DDBJ databases">
        <title>Genomic Encyclopedia of Type Strains, Phase IV (KMG-IV): sequencing the most valuable type-strain genomes for metagenomic binning, comparative biology and taxonomic classification.</title>
        <authorList>
            <person name="Goeker M."/>
        </authorList>
    </citation>
    <scope>NUCLEOTIDE SEQUENCE [LARGE SCALE GENOMIC DNA]</scope>
    <source>
        <strain evidence="15 16">DSM 27026</strain>
    </source>
</reference>
<feature type="signal peptide" evidence="12">
    <location>
        <begin position="1"/>
        <end position="21"/>
    </location>
</feature>
<evidence type="ECO:0000256" key="3">
    <source>
        <dbReference type="ARBA" id="ARBA00022452"/>
    </source>
</evidence>
<dbReference type="InterPro" id="IPR037066">
    <property type="entry name" value="Plug_dom_sf"/>
</dbReference>
<protein>
    <submittedName>
        <fullName evidence="15">Vitamin B12 transporter</fullName>
    </submittedName>
</protein>
<gene>
    <name evidence="15" type="ORF">HNP71_001392</name>
</gene>
<dbReference type="InterPro" id="IPR036942">
    <property type="entry name" value="Beta-barrel_TonB_sf"/>
</dbReference>
<evidence type="ECO:0000313" key="16">
    <source>
        <dbReference type="Proteomes" id="UP000553706"/>
    </source>
</evidence>
<dbReference type="Gene3D" id="2.40.170.20">
    <property type="entry name" value="TonB-dependent receptor, beta-barrel domain"/>
    <property type="match status" value="1"/>
</dbReference>
<dbReference type="InterPro" id="IPR012910">
    <property type="entry name" value="Plug_dom"/>
</dbReference>
<evidence type="ECO:0000256" key="8">
    <source>
        <dbReference type="ARBA" id="ARBA00023136"/>
    </source>
</evidence>
<dbReference type="CDD" id="cd01347">
    <property type="entry name" value="ligand_gated_channel"/>
    <property type="match status" value="1"/>
</dbReference>
<evidence type="ECO:0000256" key="10">
    <source>
        <dbReference type="PROSITE-ProRule" id="PRU01360"/>
    </source>
</evidence>
<evidence type="ECO:0000256" key="2">
    <source>
        <dbReference type="ARBA" id="ARBA00022448"/>
    </source>
</evidence>
<keyword evidence="8 10" id="KW-0472">Membrane</keyword>
<keyword evidence="3 10" id="KW-1134">Transmembrane beta strand</keyword>
<dbReference type="PANTHER" id="PTHR30069">
    <property type="entry name" value="TONB-DEPENDENT OUTER MEMBRANE RECEPTOR"/>
    <property type="match status" value="1"/>
</dbReference>
<dbReference type="SUPFAM" id="SSF56935">
    <property type="entry name" value="Porins"/>
    <property type="match status" value="1"/>
</dbReference>
<name>A0A840VBX6_9PROT</name>
<dbReference type="GO" id="GO:0044718">
    <property type="term" value="P:siderophore transmembrane transport"/>
    <property type="evidence" value="ECO:0007669"/>
    <property type="project" value="TreeGrafter"/>
</dbReference>
<comment type="subcellular location">
    <subcellularLocation>
        <location evidence="1 10">Cell outer membrane</location>
        <topology evidence="1 10">Multi-pass membrane protein</topology>
    </subcellularLocation>
</comment>
<keyword evidence="6" id="KW-0406">Ion transport</keyword>
<keyword evidence="4 10" id="KW-0812">Transmembrane</keyword>
<dbReference type="PROSITE" id="PS52016">
    <property type="entry name" value="TONB_DEPENDENT_REC_3"/>
    <property type="match status" value="1"/>
</dbReference>
<evidence type="ECO:0000256" key="1">
    <source>
        <dbReference type="ARBA" id="ARBA00004571"/>
    </source>
</evidence>
<evidence type="ECO:0000256" key="9">
    <source>
        <dbReference type="ARBA" id="ARBA00023237"/>
    </source>
</evidence>
<dbReference type="Proteomes" id="UP000553706">
    <property type="component" value="Unassembled WGS sequence"/>
</dbReference>
<feature type="domain" description="TonB-dependent receptor-like beta-barrel" evidence="13">
    <location>
        <begin position="248"/>
        <end position="624"/>
    </location>
</feature>
<keyword evidence="16" id="KW-1185">Reference proteome</keyword>
<dbReference type="InterPro" id="IPR039426">
    <property type="entry name" value="TonB-dep_rcpt-like"/>
</dbReference>
<keyword evidence="9 10" id="KW-0998">Cell outer membrane</keyword>
<feature type="chain" id="PRO_5032985617" evidence="12">
    <location>
        <begin position="22"/>
        <end position="651"/>
    </location>
</feature>
<evidence type="ECO:0000259" key="13">
    <source>
        <dbReference type="Pfam" id="PF00593"/>
    </source>
</evidence>
<organism evidence="15 16">
    <name type="scientific">Acidocella aromatica</name>
    <dbReference type="NCBI Taxonomy" id="1303579"/>
    <lineage>
        <taxon>Bacteria</taxon>
        <taxon>Pseudomonadati</taxon>
        <taxon>Pseudomonadota</taxon>
        <taxon>Alphaproteobacteria</taxon>
        <taxon>Acetobacterales</taxon>
        <taxon>Acidocellaceae</taxon>
        <taxon>Acidocella</taxon>
    </lineage>
</organism>
<evidence type="ECO:0000256" key="6">
    <source>
        <dbReference type="ARBA" id="ARBA00023065"/>
    </source>
</evidence>